<keyword evidence="3" id="KW-1185">Reference proteome</keyword>
<reference evidence="3" key="1">
    <citation type="submission" date="2021-01" db="EMBL/GenBank/DDBJ databases">
        <title>Caligus Genome Assembly.</title>
        <authorList>
            <person name="Gallardo-Escarate C."/>
        </authorList>
    </citation>
    <scope>NUCLEOTIDE SEQUENCE [LARGE SCALE GENOMIC DNA]</scope>
</reference>
<evidence type="ECO:0000313" key="3">
    <source>
        <dbReference type="Proteomes" id="UP000595437"/>
    </source>
</evidence>
<dbReference type="Proteomes" id="UP000595437">
    <property type="component" value="Chromosome 4"/>
</dbReference>
<name>A0A7T8KE66_CALRO</name>
<dbReference type="AlphaFoldDB" id="A0A7T8KE66"/>
<dbReference type="OrthoDB" id="8063408at2759"/>
<gene>
    <name evidence="2" type="ORF">FKW44_007069</name>
</gene>
<proteinExistence type="predicted"/>
<accession>A0A7T8KE66</accession>
<dbReference type="EMBL" id="CP045893">
    <property type="protein sequence ID" value="QQP54284.1"/>
    <property type="molecule type" value="Genomic_DNA"/>
</dbReference>
<feature type="region of interest" description="Disordered" evidence="1">
    <location>
        <begin position="1"/>
        <end position="33"/>
    </location>
</feature>
<evidence type="ECO:0000256" key="1">
    <source>
        <dbReference type="SAM" id="MobiDB-lite"/>
    </source>
</evidence>
<protein>
    <submittedName>
        <fullName evidence="2">Uncharacterized protein</fullName>
    </submittedName>
</protein>
<evidence type="ECO:0000313" key="2">
    <source>
        <dbReference type="EMBL" id="QQP54284.1"/>
    </source>
</evidence>
<organism evidence="2 3">
    <name type="scientific">Caligus rogercresseyi</name>
    <name type="common">Sea louse</name>
    <dbReference type="NCBI Taxonomy" id="217165"/>
    <lineage>
        <taxon>Eukaryota</taxon>
        <taxon>Metazoa</taxon>
        <taxon>Ecdysozoa</taxon>
        <taxon>Arthropoda</taxon>
        <taxon>Crustacea</taxon>
        <taxon>Multicrustacea</taxon>
        <taxon>Hexanauplia</taxon>
        <taxon>Copepoda</taxon>
        <taxon>Siphonostomatoida</taxon>
        <taxon>Caligidae</taxon>
        <taxon>Caligus</taxon>
    </lineage>
</organism>
<sequence length="84" mass="9486">FPELPVPTPSKMDQSSLEDSSKPDSNGDIEDPDYRFTADTAEERGPYFPNQKGLDDLIRDFGLTKSNADLLTSRLKQWNLLNLL</sequence>
<feature type="non-terminal residue" evidence="2">
    <location>
        <position position="1"/>
    </location>
</feature>